<feature type="compositionally biased region" description="Basic and acidic residues" evidence="1">
    <location>
        <begin position="111"/>
        <end position="124"/>
    </location>
</feature>
<feature type="compositionally biased region" description="Polar residues" evidence="1">
    <location>
        <begin position="146"/>
        <end position="177"/>
    </location>
</feature>
<gene>
    <name evidence="2" type="ORF">FB45DRAFT_1130755</name>
</gene>
<evidence type="ECO:0000313" key="3">
    <source>
        <dbReference type="Proteomes" id="UP001221142"/>
    </source>
</evidence>
<keyword evidence="3" id="KW-1185">Reference proteome</keyword>
<dbReference type="EMBL" id="JARKIF010000047">
    <property type="protein sequence ID" value="KAJ7607964.1"/>
    <property type="molecule type" value="Genomic_DNA"/>
</dbReference>
<dbReference type="AlphaFoldDB" id="A0AAD7B2N4"/>
<sequence length="349" mass="38377">MSVFTTLLTLVKNTLVYIRSMVLRPFFNTAVRKPVLVAVAVQHVEKQVVAEVSARANELMDVEKGVLDVVVLEIAHPLAPTTPLKRKSSPQKVVSSLLLAEITNMPRTPPRRLEYKGKESKTKENASPTQARTPLRRKARYHDLNGNVSLKTSPVKTSASSAKSRPLSTPSFRLNGSPNGLKISTPIGDVSPLRLEAGLANTPSLNLAARIRSALYGIKVDYDDESLAAHDLFSRDSVGSGFTLDGVIQTIKDLEEEEDYGFPIRMESTQYWPSKSSPSRLPYLRDRSSSVASTITASSSRGFSELLTIIEQKYPGTEWGDIVQFSNSADSIAEEVHWSDIISLDDYTA</sequence>
<accession>A0AAD7B2N4</accession>
<reference evidence="2" key="1">
    <citation type="submission" date="2023-03" db="EMBL/GenBank/DDBJ databases">
        <title>Massive genome expansion in bonnet fungi (Mycena s.s.) driven by repeated elements and novel gene families across ecological guilds.</title>
        <authorList>
            <consortium name="Lawrence Berkeley National Laboratory"/>
            <person name="Harder C.B."/>
            <person name="Miyauchi S."/>
            <person name="Viragh M."/>
            <person name="Kuo A."/>
            <person name="Thoen E."/>
            <person name="Andreopoulos B."/>
            <person name="Lu D."/>
            <person name="Skrede I."/>
            <person name="Drula E."/>
            <person name="Henrissat B."/>
            <person name="Morin E."/>
            <person name="Kohler A."/>
            <person name="Barry K."/>
            <person name="LaButti K."/>
            <person name="Morin E."/>
            <person name="Salamov A."/>
            <person name="Lipzen A."/>
            <person name="Mereny Z."/>
            <person name="Hegedus B."/>
            <person name="Baldrian P."/>
            <person name="Stursova M."/>
            <person name="Weitz H."/>
            <person name="Taylor A."/>
            <person name="Grigoriev I.V."/>
            <person name="Nagy L.G."/>
            <person name="Martin F."/>
            <person name="Kauserud H."/>
        </authorList>
    </citation>
    <scope>NUCLEOTIDE SEQUENCE</scope>
    <source>
        <strain evidence="2">9284</strain>
    </source>
</reference>
<feature type="region of interest" description="Disordered" evidence="1">
    <location>
        <begin position="108"/>
        <end position="177"/>
    </location>
</feature>
<comment type="caution">
    <text evidence="2">The sequence shown here is derived from an EMBL/GenBank/DDBJ whole genome shotgun (WGS) entry which is preliminary data.</text>
</comment>
<dbReference type="Proteomes" id="UP001221142">
    <property type="component" value="Unassembled WGS sequence"/>
</dbReference>
<proteinExistence type="predicted"/>
<name>A0AAD7B2N4_9AGAR</name>
<evidence type="ECO:0000256" key="1">
    <source>
        <dbReference type="SAM" id="MobiDB-lite"/>
    </source>
</evidence>
<protein>
    <submittedName>
        <fullName evidence="2">Uncharacterized protein</fullName>
    </submittedName>
</protein>
<evidence type="ECO:0000313" key="2">
    <source>
        <dbReference type="EMBL" id="KAJ7607964.1"/>
    </source>
</evidence>
<organism evidence="2 3">
    <name type="scientific">Roridomyces roridus</name>
    <dbReference type="NCBI Taxonomy" id="1738132"/>
    <lineage>
        <taxon>Eukaryota</taxon>
        <taxon>Fungi</taxon>
        <taxon>Dikarya</taxon>
        <taxon>Basidiomycota</taxon>
        <taxon>Agaricomycotina</taxon>
        <taxon>Agaricomycetes</taxon>
        <taxon>Agaricomycetidae</taxon>
        <taxon>Agaricales</taxon>
        <taxon>Marasmiineae</taxon>
        <taxon>Mycenaceae</taxon>
        <taxon>Roridomyces</taxon>
    </lineage>
</organism>